<comment type="caution">
    <text evidence="5">The sequence shown here is derived from an EMBL/GenBank/DDBJ whole genome shotgun (WGS) entry which is preliminary data.</text>
</comment>
<keyword evidence="3" id="KW-0804">Transcription</keyword>
<dbReference type="PANTHER" id="PTHR47894:SF4">
    <property type="entry name" value="HTH-TYPE TRANSCRIPTIONAL REGULATOR GADX"/>
    <property type="match status" value="1"/>
</dbReference>
<keyword evidence="2" id="KW-0238">DNA-binding</keyword>
<dbReference type="AlphaFoldDB" id="A0A1X0Y970"/>
<dbReference type="SMART" id="SM00342">
    <property type="entry name" value="HTH_ARAC"/>
    <property type="match status" value="1"/>
</dbReference>
<dbReference type="STRING" id="1784.VC42_10335"/>
<dbReference type="Pfam" id="PF12833">
    <property type="entry name" value="HTH_18"/>
    <property type="match status" value="1"/>
</dbReference>
<organism evidence="5 6">
    <name type="scientific">Mycobacterium simiae</name>
    <name type="common">Mycobacterium habana</name>
    <dbReference type="NCBI Taxonomy" id="1784"/>
    <lineage>
        <taxon>Bacteria</taxon>
        <taxon>Bacillati</taxon>
        <taxon>Actinomycetota</taxon>
        <taxon>Actinomycetes</taxon>
        <taxon>Mycobacteriales</taxon>
        <taxon>Mycobacteriaceae</taxon>
        <taxon>Mycobacterium</taxon>
        <taxon>Mycobacterium simiae complex</taxon>
    </lineage>
</organism>
<keyword evidence="1" id="KW-0805">Transcription regulation</keyword>
<dbReference type="Pfam" id="PF12625">
    <property type="entry name" value="Arabinose_bd"/>
    <property type="match status" value="1"/>
</dbReference>
<dbReference type="RefSeq" id="WP_061557042.1">
    <property type="nucleotide sequence ID" value="NZ_MZZM01000014.1"/>
</dbReference>
<proteinExistence type="predicted"/>
<keyword evidence="6" id="KW-1185">Reference proteome</keyword>
<accession>A0A1X0Y970</accession>
<dbReference type="GO" id="GO:0005829">
    <property type="term" value="C:cytosol"/>
    <property type="evidence" value="ECO:0007669"/>
    <property type="project" value="TreeGrafter"/>
</dbReference>
<evidence type="ECO:0000256" key="3">
    <source>
        <dbReference type="ARBA" id="ARBA00023163"/>
    </source>
</evidence>
<dbReference type="Proteomes" id="UP000193040">
    <property type="component" value="Unassembled WGS sequence"/>
</dbReference>
<dbReference type="GO" id="GO:0003700">
    <property type="term" value="F:DNA-binding transcription factor activity"/>
    <property type="evidence" value="ECO:0007669"/>
    <property type="project" value="InterPro"/>
</dbReference>
<evidence type="ECO:0000256" key="2">
    <source>
        <dbReference type="ARBA" id="ARBA00023125"/>
    </source>
</evidence>
<dbReference type="Gene3D" id="1.10.10.60">
    <property type="entry name" value="Homeodomain-like"/>
    <property type="match status" value="1"/>
</dbReference>
<evidence type="ECO:0000313" key="5">
    <source>
        <dbReference type="EMBL" id="ORJ61667.1"/>
    </source>
</evidence>
<dbReference type="PANTHER" id="PTHR47894">
    <property type="entry name" value="HTH-TYPE TRANSCRIPTIONAL REGULATOR GADX"/>
    <property type="match status" value="1"/>
</dbReference>
<evidence type="ECO:0000313" key="6">
    <source>
        <dbReference type="Proteomes" id="UP000193040"/>
    </source>
</evidence>
<dbReference type="InterPro" id="IPR032687">
    <property type="entry name" value="AraC-type_N"/>
</dbReference>
<dbReference type="PROSITE" id="PS01124">
    <property type="entry name" value="HTH_ARAC_FAMILY_2"/>
    <property type="match status" value="1"/>
</dbReference>
<reference evidence="5 6" key="1">
    <citation type="submission" date="2017-03" db="EMBL/GenBank/DDBJ databases">
        <title>Genomic insights into Mycobacterium simiae human colonization.</title>
        <authorList>
            <person name="Steffani J.L."/>
            <person name="Brunck M.E."/>
            <person name="Cruz E."/>
            <person name="Montiel R."/>
            <person name="Barona F."/>
        </authorList>
    </citation>
    <scope>NUCLEOTIDE SEQUENCE [LARGE SCALE GENOMIC DNA]</scope>
    <source>
        <strain evidence="5 6">MsiGto</strain>
    </source>
</reference>
<dbReference type="InterPro" id="IPR009057">
    <property type="entry name" value="Homeodomain-like_sf"/>
</dbReference>
<feature type="domain" description="HTH araC/xylS-type" evidence="4">
    <location>
        <begin position="232"/>
        <end position="330"/>
    </location>
</feature>
<name>A0A1X0Y970_MYCSI</name>
<gene>
    <name evidence="5" type="ORF">B5M45_07905</name>
</gene>
<protein>
    <submittedName>
        <fullName evidence="5">AraC family transcriptional regulator</fullName>
    </submittedName>
</protein>
<evidence type="ECO:0000259" key="4">
    <source>
        <dbReference type="PROSITE" id="PS01124"/>
    </source>
</evidence>
<sequence>MHELVRASALTNFGALVEELGGSPAALLRAVHLAGARPDDPDSFIPLPSLSELLELTARKLDRPDFGLLLASRQRVEILGPLALIARHSASALVAVHDLAYFMPSYAPALKFDLTDTGDGLSRYHLWIQIPMARSAQILELGMGISYSNFKLVAGSDFRPVDVAFPHAAQADPAVYRAYFGCPVRLEADFCGFDLRTDELRRPRPNTDRELRRIIARYLEDTTSDAEDGLVPQVRLLISRMLPVGQASWPNVSTHLGYSGRTLQRRLAAEGTSFEALLDEVRRERAQHYLCNTTLSFGEIAAMLGYSQQSCFARSAKRWFGTSPREFRRSGVATA</sequence>
<dbReference type="EMBL" id="MZZM01000014">
    <property type="protein sequence ID" value="ORJ61667.1"/>
    <property type="molecule type" value="Genomic_DNA"/>
</dbReference>
<dbReference type="InterPro" id="IPR018060">
    <property type="entry name" value="HTH_AraC"/>
</dbReference>
<dbReference type="GO" id="GO:0000976">
    <property type="term" value="F:transcription cis-regulatory region binding"/>
    <property type="evidence" value="ECO:0007669"/>
    <property type="project" value="TreeGrafter"/>
</dbReference>
<dbReference type="SUPFAM" id="SSF46689">
    <property type="entry name" value="Homeodomain-like"/>
    <property type="match status" value="1"/>
</dbReference>
<evidence type="ECO:0000256" key="1">
    <source>
        <dbReference type="ARBA" id="ARBA00023015"/>
    </source>
</evidence>